<dbReference type="AlphaFoldDB" id="A0AAJ7WHN2"/>
<dbReference type="InterPro" id="IPR021846">
    <property type="entry name" value="NFACT-C"/>
</dbReference>
<reference evidence="11" key="1">
    <citation type="submission" date="2025-08" db="UniProtKB">
        <authorList>
            <consortium name="RefSeq"/>
        </authorList>
    </citation>
    <scope>IDENTIFICATION</scope>
</reference>
<evidence type="ECO:0000313" key="10">
    <source>
        <dbReference type="Proteomes" id="UP000694867"/>
    </source>
</evidence>
<comment type="similarity">
    <text evidence="3">Belongs to the NEMF family.</text>
</comment>
<evidence type="ECO:0000256" key="2">
    <source>
        <dbReference type="ARBA" id="ARBA00004496"/>
    </source>
</evidence>
<feature type="compositionally biased region" description="Acidic residues" evidence="7">
    <location>
        <begin position="828"/>
        <end position="844"/>
    </location>
</feature>
<evidence type="ECO:0000256" key="1">
    <source>
        <dbReference type="ARBA" id="ARBA00004123"/>
    </source>
</evidence>
<evidence type="ECO:0000256" key="6">
    <source>
        <dbReference type="ARBA" id="ARBA00023242"/>
    </source>
</evidence>
<dbReference type="InterPro" id="IPR008532">
    <property type="entry name" value="NFACT_RNA-bd"/>
</dbReference>
<evidence type="ECO:0000256" key="5">
    <source>
        <dbReference type="ARBA" id="ARBA00023054"/>
    </source>
</evidence>
<dbReference type="GO" id="GO:1990112">
    <property type="term" value="C:RQC complex"/>
    <property type="evidence" value="ECO:0007669"/>
    <property type="project" value="TreeGrafter"/>
</dbReference>
<sequence length="947" mass="106342">MKAKFTSADIVAMVGELKALVGMRVKQVYDVDSKTYLFKLVRQEEKAVLIFESGIRIHTTEYDWPKGMAPSGFSSKLRKHLKNKRLATISQLGVDRIVDLQFGINEAANHVIVELYDRGNVVLTDNNFIILNILRPRQAGSEDVRFAVREKYPIAGAIQEVPEPSQQDVIEWLTAAKETDTVKKIIVPKVFFGPAVLEHVLLSREISANTKLRKAVLTPDFFKSIHSSIVEGNAFLEKLKQPDLSTGIISLKVEPRVKAAEDGSMEIASYNEFHPFLFKQLEGSRVEHFATFGQAVDAFFSMQEQQKIDLRAHNLEKEAVKKLENVKLDHEKRLNALEGTQRTDLEKAMLIENNLELVEKALYAVRSFVASQYSWDEIGHMIKEAQHMGDPVACTIKALHLDRNQFGMLLSNSFENDLSPSVVDIDIDLSAYANARRYFDMKKHAARKQQKTIESSAKALKSAQKKTKEILKQVELTTNIARTRKSYWFEKFFWFISSENYLVIGGRDAQQNEVIVKKYMTKGDIYVHADLHGASSVVIKNPSGGEIPPKTLNEAGTMAICYSAAWEAKVVTSAWWVHHHQVTKTAPSGEYLTAGSFMIRGKKNYLPPLYLIMGFGFMFRLDEESVPAHQNDRKVWTADETTAVEDNAIEPEGVDEQNEIDVSTSEDEAGESAFPDTQINLINPIGNLRQNSLEPAADEEIIVYSQATKSKTTTVQVDRKKVKGQKKGAPPPAAKASEGEQKQPKKLSKAKMRKIKQRYGDQDDEERELRMKILASAGKQSQNTETEEGYDCRSGGQKEACDDEDSEQKTTDRTLPESTKTEARTEEQQDGVEDEDDADEDLPSTDDLTAILNSLTGTPLPEDVLLYGVPVCAPYSIMTNYKFKVKVTPGTAKRGKAAKIALNMFQHDKTASQREKDLLRVTKDQDIARNMPGKVKLSAPNLQKLRK</sequence>
<dbReference type="Pfam" id="PF05670">
    <property type="entry name" value="NFACT-R_1"/>
    <property type="match status" value="1"/>
</dbReference>
<proteinExistence type="inferred from homology"/>
<dbReference type="FunFam" id="2.30.310.10:FF:000001">
    <property type="entry name" value="Nuclear export mediator factor Nemf"/>
    <property type="match status" value="1"/>
</dbReference>
<accession>A0AAJ7WHN2</accession>
<evidence type="ECO:0000256" key="4">
    <source>
        <dbReference type="ARBA" id="ARBA00022490"/>
    </source>
</evidence>
<dbReference type="Proteomes" id="UP000694867">
    <property type="component" value="Unplaced"/>
</dbReference>
<dbReference type="GO" id="GO:0005634">
    <property type="term" value="C:nucleus"/>
    <property type="evidence" value="ECO:0007669"/>
    <property type="project" value="UniProtKB-SubCell"/>
</dbReference>
<dbReference type="GO" id="GO:1990116">
    <property type="term" value="P:ribosome-associated ubiquitin-dependent protein catabolic process"/>
    <property type="evidence" value="ECO:0007669"/>
    <property type="project" value="TreeGrafter"/>
</dbReference>
<feature type="domain" description="NFACT RNA-binding" evidence="8">
    <location>
        <begin position="491"/>
        <end position="601"/>
    </location>
</feature>
<dbReference type="GO" id="GO:0000049">
    <property type="term" value="F:tRNA binding"/>
    <property type="evidence" value="ECO:0007669"/>
    <property type="project" value="TreeGrafter"/>
</dbReference>
<dbReference type="CTD" id="43018"/>
<dbReference type="Pfam" id="PF11923">
    <property type="entry name" value="NFACT-C"/>
    <property type="match status" value="1"/>
</dbReference>
<evidence type="ECO:0000259" key="8">
    <source>
        <dbReference type="Pfam" id="PF05670"/>
    </source>
</evidence>
<dbReference type="RefSeq" id="XP_028966348.1">
    <property type="nucleotide sequence ID" value="XM_029110515.1"/>
</dbReference>
<protein>
    <submittedName>
        <fullName evidence="11">Nuclear export mediator factor NEMF</fullName>
    </submittedName>
</protein>
<dbReference type="GO" id="GO:0005737">
    <property type="term" value="C:cytoplasm"/>
    <property type="evidence" value="ECO:0007669"/>
    <property type="project" value="UniProtKB-SubCell"/>
</dbReference>
<feature type="compositionally biased region" description="Basic and acidic residues" evidence="7">
    <location>
        <begin position="807"/>
        <end position="827"/>
    </location>
</feature>
<feature type="compositionally biased region" description="Basic residues" evidence="7">
    <location>
        <begin position="744"/>
        <end position="757"/>
    </location>
</feature>
<keyword evidence="6" id="KW-0539">Nucleus</keyword>
<dbReference type="Pfam" id="PF05833">
    <property type="entry name" value="NFACT_N"/>
    <property type="match status" value="1"/>
</dbReference>
<evidence type="ECO:0000256" key="7">
    <source>
        <dbReference type="SAM" id="MobiDB-lite"/>
    </source>
</evidence>
<keyword evidence="10" id="KW-1185">Reference proteome</keyword>
<dbReference type="KEGG" id="goe:100899065"/>
<dbReference type="Gene3D" id="2.30.310.10">
    <property type="entry name" value="ibrinogen binding protein from staphylococcus aureus domain"/>
    <property type="match status" value="1"/>
</dbReference>
<dbReference type="PANTHER" id="PTHR15239:SF6">
    <property type="entry name" value="RIBOSOME QUALITY CONTROL COMPLEX SUBUNIT NEMF"/>
    <property type="match status" value="1"/>
</dbReference>
<dbReference type="PANTHER" id="PTHR15239">
    <property type="entry name" value="NUCLEAR EXPORT MEDIATOR FACTOR NEMF"/>
    <property type="match status" value="1"/>
</dbReference>
<organism evidence="10 11">
    <name type="scientific">Galendromus occidentalis</name>
    <name type="common">western predatory mite</name>
    <dbReference type="NCBI Taxonomy" id="34638"/>
    <lineage>
        <taxon>Eukaryota</taxon>
        <taxon>Metazoa</taxon>
        <taxon>Ecdysozoa</taxon>
        <taxon>Arthropoda</taxon>
        <taxon>Chelicerata</taxon>
        <taxon>Arachnida</taxon>
        <taxon>Acari</taxon>
        <taxon>Parasitiformes</taxon>
        <taxon>Mesostigmata</taxon>
        <taxon>Gamasina</taxon>
        <taxon>Phytoseioidea</taxon>
        <taxon>Phytoseiidae</taxon>
        <taxon>Typhlodrominae</taxon>
        <taxon>Galendromus</taxon>
    </lineage>
</organism>
<comment type="subcellular location">
    <subcellularLocation>
        <location evidence="2">Cytoplasm</location>
    </subcellularLocation>
    <subcellularLocation>
        <location evidence="1">Nucleus</location>
    </subcellularLocation>
</comment>
<evidence type="ECO:0000259" key="9">
    <source>
        <dbReference type="Pfam" id="PF11923"/>
    </source>
</evidence>
<dbReference type="GO" id="GO:0072344">
    <property type="term" value="P:rescue of stalled ribosome"/>
    <property type="evidence" value="ECO:0007669"/>
    <property type="project" value="TreeGrafter"/>
</dbReference>
<evidence type="ECO:0000256" key="3">
    <source>
        <dbReference type="ARBA" id="ARBA00008318"/>
    </source>
</evidence>
<gene>
    <name evidence="11" type="primary">LOC100899065</name>
</gene>
<dbReference type="GO" id="GO:0043023">
    <property type="term" value="F:ribosomal large subunit binding"/>
    <property type="evidence" value="ECO:0007669"/>
    <property type="project" value="TreeGrafter"/>
</dbReference>
<feature type="domain" description="NFACT protein C-terminal" evidence="9">
    <location>
        <begin position="849"/>
        <end position="937"/>
    </location>
</feature>
<name>A0AAJ7WHN2_9ACAR</name>
<keyword evidence="4" id="KW-0963">Cytoplasm</keyword>
<keyword evidence="5" id="KW-0175">Coiled coil</keyword>
<dbReference type="NCBIfam" id="NF041120">
    <property type="entry name" value="RqcH_arch"/>
    <property type="match status" value="1"/>
</dbReference>
<evidence type="ECO:0000313" key="11">
    <source>
        <dbReference type="RefSeq" id="XP_028966348.1"/>
    </source>
</evidence>
<dbReference type="GeneID" id="100899065"/>
<dbReference type="InterPro" id="IPR051608">
    <property type="entry name" value="RQC_Subunit_NEMF"/>
</dbReference>
<feature type="region of interest" description="Disordered" evidence="7">
    <location>
        <begin position="713"/>
        <end position="845"/>
    </location>
</feature>